<comment type="similarity">
    <text evidence="1">Belongs to the short-chain dehydrogenases/reductases (SDR) family.</text>
</comment>
<name>Q6LH36_PHOPR</name>
<dbReference type="PRINTS" id="PR00081">
    <property type="entry name" value="GDHRDH"/>
</dbReference>
<dbReference type="NCBIfam" id="NF005559">
    <property type="entry name" value="PRK07231.1"/>
    <property type="match status" value="1"/>
</dbReference>
<protein>
    <submittedName>
        <fullName evidence="3">Hypothetical oxidoreductase, short-chain dehydrogenase/reductase family</fullName>
    </submittedName>
</protein>
<accession>Q6LH36</accession>
<dbReference type="FunFam" id="3.40.50.720:FF:000084">
    <property type="entry name" value="Short-chain dehydrogenase reductase"/>
    <property type="match status" value="1"/>
</dbReference>
<dbReference type="Gene3D" id="3.40.50.720">
    <property type="entry name" value="NAD(P)-binding Rossmann-like Domain"/>
    <property type="match status" value="1"/>
</dbReference>
<dbReference type="PANTHER" id="PTHR24321:SF8">
    <property type="entry name" value="ESTRADIOL 17-BETA-DEHYDROGENASE 8-RELATED"/>
    <property type="match status" value="1"/>
</dbReference>
<keyword evidence="4" id="KW-1185">Reference proteome</keyword>
<proteinExistence type="inferred from homology"/>
<dbReference type="CDD" id="cd05233">
    <property type="entry name" value="SDR_c"/>
    <property type="match status" value="1"/>
</dbReference>
<dbReference type="GO" id="GO:0016491">
    <property type="term" value="F:oxidoreductase activity"/>
    <property type="evidence" value="ECO:0007669"/>
    <property type="project" value="UniProtKB-KW"/>
</dbReference>
<dbReference type="HOGENOM" id="CLU_010194_1_0_6"/>
<dbReference type="Pfam" id="PF13561">
    <property type="entry name" value="adh_short_C2"/>
    <property type="match status" value="1"/>
</dbReference>
<organism evidence="3 4">
    <name type="scientific">Photobacterium profundum (strain SS9)</name>
    <dbReference type="NCBI Taxonomy" id="298386"/>
    <lineage>
        <taxon>Bacteria</taxon>
        <taxon>Pseudomonadati</taxon>
        <taxon>Pseudomonadota</taxon>
        <taxon>Gammaproteobacteria</taxon>
        <taxon>Vibrionales</taxon>
        <taxon>Vibrionaceae</taxon>
        <taxon>Photobacterium</taxon>
    </lineage>
</organism>
<dbReference type="InterPro" id="IPR036291">
    <property type="entry name" value="NAD(P)-bd_dom_sf"/>
</dbReference>
<dbReference type="SUPFAM" id="SSF51735">
    <property type="entry name" value="NAD(P)-binding Rossmann-fold domains"/>
    <property type="match status" value="1"/>
</dbReference>
<dbReference type="EMBL" id="CR378679">
    <property type="protein sequence ID" value="CAG23394.1"/>
    <property type="molecule type" value="Genomic_DNA"/>
</dbReference>
<dbReference type="KEGG" id="ppr:PBPRB1531"/>
<dbReference type="RefSeq" id="WP_011221553.1">
    <property type="nucleotide sequence ID" value="NC_006371.1"/>
</dbReference>
<dbReference type="eggNOG" id="COG1028">
    <property type="taxonomic scope" value="Bacteria"/>
</dbReference>
<sequence length="255" mass="27456">MQRDKLLAGKVALISGITSGIGEATARLFSQQGASLVLVARNENKGQMLAEELNAQYPTLFIKADITQANQVDQVFEQTMAEFGGIDCAFNNAGIDGSKQPISETSDEIWNQIINTNLNGTWNMLNRQLSIMSKQGHGTIVNMASICSVLARPNRAAYNTSRHAVLGLTRSAAVEYAKQGVRVNAVAPGAIDTPIFERSTQKDPQLIAKYHQAHPIGRIGQPREVAEAALWLCSDLSSFVVGHTLMVDGGFSISG</sequence>
<dbReference type="PRINTS" id="PR00080">
    <property type="entry name" value="SDRFAMILY"/>
</dbReference>
<evidence type="ECO:0000313" key="4">
    <source>
        <dbReference type="Proteomes" id="UP000000593"/>
    </source>
</evidence>
<gene>
    <name evidence="3" type="primary">MA0415</name>
    <name evidence="3" type="ordered locus">PBPRB1531</name>
</gene>
<dbReference type="PANTHER" id="PTHR24321">
    <property type="entry name" value="DEHYDROGENASES, SHORT CHAIN"/>
    <property type="match status" value="1"/>
</dbReference>
<dbReference type="InterPro" id="IPR002347">
    <property type="entry name" value="SDR_fam"/>
</dbReference>
<evidence type="ECO:0000313" key="3">
    <source>
        <dbReference type="EMBL" id="CAG23394.1"/>
    </source>
</evidence>
<dbReference type="Proteomes" id="UP000000593">
    <property type="component" value="Chromosome 2"/>
</dbReference>
<evidence type="ECO:0000256" key="2">
    <source>
        <dbReference type="ARBA" id="ARBA00023002"/>
    </source>
</evidence>
<evidence type="ECO:0000256" key="1">
    <source>
        <dbReference type="ARBA" id="ARBA00006484"/>
    </source>
</evidence>
<reference evidence="4" key="1">
    <citation type="journal article" date="2005" name="Science">
        <title>Life at depth: Photobacterium profundum genome sequence and expression analysis.</title>
        <authorList>
            <person name="Vezzi A."/>
            <person name="Campanaro S."/>
            <person name="D'Angelo M."/>
            <person name="Simonato F."/>
            <person name="Vitulo N."/>
            <person name="Lauro F.M."/>
            <person name="Cestaro A."/>
            <person name="Malacrida G."/>
            <person name="Simionati B."/>
            <person name="Cannata N."/>
            <person name="Romualdi C."/>
            <person name="Bartlett D.H."/>
            <person name="Valle G."/>
        </authorList>
    </citation>
    <scope>NUCLEOTIDE SEQUENCE [LARGE SCALE GENOMIC DNA]</scope>
    <source>
        <strain evidence="4">ATCC BAA-1253 / SS9</strain>
    </source>
</reference>
<dbReference type="AlphaFoldDB" id="Q6LH36"/>
<dbReference type="STRING" id="298386.PBPRB1531"/>
<keyword evidence="2" id="KW-0560">Oxidoreductase</keyword>